<sequence>MAADNAAIPGIVNSFRAAGDKLLGDLLLRPRPDPVNRGDQQLHQRVRDLPLPLGQQRGQQRHP</sequence>
<evidence type="ECO:0000256" key="1">
    <source>
        <dbReference type="SAM" id="MobiDB-lite"/>
    </source>
</evidence>
<proteinExistence type="predicted"/>
<feature type="compositionally biased region" description="Low complexity" evidence="1">
    <location>
        <begin position="49"/>
        <end position="63"/>
    </location>
</feature>
<gene>
    <name evidence="2" type="ORF">WKI71_00365</name>
</gene>
<dbReference type="EMBL" id="JBBKAK010000001">
    <property type="protein sequence ID" value="MEJ8667563.1"/>
    <property type="molecule type" value="Genomic_DNA"/>
</dbReference>
<accession>A0ABU8UF80</accession>
<dbReference type="Proteomes" id="UP001376459">
    <property type="component" value="Unassembled WGS sequence"/>
</dbReference>
<evidence type="ECO:0000313" key="3">
    <source>
        <dbReference type="Proteomes" id="UP001376459"/>
    </source>
</evidence>
<keyword evidence="3" id="KW-1185">Reference proteome</keyword>
<evidence type="ECO:0000313" key="2">
    <source>
        <dbReference type="EMBL" id="MEJ8667563.1"/>
    </source>
</evidence>
<comment type="caution">
    <text evidence="2">The sequence shown here is derived from an EMBL/GenBank/DDBJ whole genome shotgun (WGS) entry which is preliminary data.</text>
</comment>
<name>A0ABU8UF80_9ACTN</name>
<feature type="compositionally biased region" description="Basic and acidic residues" evidence="1">
    <location>
        <begin position="30"/>
        <end position="48"/>
    </location>
</feature>
<organism evidence="2 3">
    <name type="scientific">Streptomyces machairae</name>
    <dbReference type="NCBI Taxonomy" id="3134109"/>
    <lineage>
        <taxon>Bacteria</taxon>
        <taxon>Bacillati</taxon>
        <taxon>Actinomycetota</taxon>
        <taxon>Actinomycetes</taxon>
        <taxon>Kitasatosporales</taxon>
        <taxon>Streptomycetaceae</taxon>
        <taxon>Streptomyces</taxon>
    </lineage>
</organism>
<reference evidence="2 3" key="1">
    <citation type="submission" date="2024-03" db="EMBL/GenBank/DDBJ databases">
        <title>Novel Streptomyces species of biotechnological and ecological value are a feature of Machair soil.</title>
        <authorList>
            <person name="Prole J.R."/>
            <person name="Goodfellow M."/>
            <person name="Allenby N."/>
            <person name="Ward A.C."/>
        </authorList>
    </citation>
    <scope>NUCLEOTIDE SEQUENCE [LARGE SCALE GENOMIC DNA]</scope>
    <source>
        <strain evidence="2 3">MS1.AVA.1</strain>
    </source>
</reference>
<protein>
    <submittedName>
        <fullName evidence="2">Uncharacterized protein</fullName>
    </submittedName>
</protein>
<feature type="region of interest" description="Disordered" evidence="1">
    <location>
        <begin position="30"/>
        <end position="63"/>
    </location>
</feature>